<dbReference type="Pfam" id="PF00067">
    <property type="entry name" value="p450"/>
    <property type="match status" value="3"/>
</dbReference>
<evidence type="ECO:0000313" key="10">
    <source>
        <dbReference type="Proteomes" id="UP000525078"/>
    </source>
</evidence>
<evidence type="ECO:0000256" key="5">
    <source>
        <dbReference type="ARBA" id="ARBA00023002"/>
    </source>
</evidence>
<keyword evidence="8" id="KW-0812">Transmembrane</keyword>
<keyword evidence="8" id="KW-0472">Membrane</keyword>
<proteinExistence type="inferred from homology"/>
<dbReference type="Gene3D" id="1.10.630.10">
    <property type="entry name" value="Cytochrome P450"/>
    <property type="match status" value="3"/>
</dbReference>
<comment type="cofactor">
    <cofactor evidence="1">
        <name>heme</name>
        <dbReference type="ChEBI" id="CHEBI:30413"/>
    </cofactor>
</comment>
<evidence type="ECO:0000256" key="3">
    <source>
        <dbReference type="ARBA" id="ARBA00022617"/>
    </source>
</evidence>
<dbReference type="PRINTS" id="PR00385">
    <property type="entry name" value="P450"/>
</dbReference>
<evidence type="ECO:0000256" key="2">
    <source>
        <dbReference type="ARBA" id="ARBA00010617"/>
    </source>
</evidence>
<dbReference type="PANTHER" id="PTHR24296">
    <property type="entry name" value="CYTOCHROME P450"/>
    <property type="match status" value="1"/>
</dbReference>
<dbReference type="EMBL" id="JAATIP010000144">
    <property type="protein sequence ID" value="KAF4367203.1"/>
    <property type="molecule type" value="Genomic_DNA"/>
</dbReference>
<dbReference type="InterPro" id="IPR036396">
    <property type="entry name" value="Cyt_P450_sf"/>
</dbReference>
<dbReference type="InterPro" id="IPR001128">
    <property type="entry name" value="Cyt_P450"/>
</dbReference>
<keyword evidence="8" id="KW-1133">Transmembrane helix</keyword>
<keyword evidence="6" id="KW-0408">Iron</keyword>
<evidence type="ECO:0000256" key="1">
    <source>
        <dbReference type="ARBA" id="ARBA00001971"/>
    </source>
</evidence>
<dbReference type="InterPro" id="IPR002401">
    <property type="entry name" value="Cyt_P450_E_grp-I"/>
</dbReference>
<protein>
    <recommendedName>
        <fullName evidence="11">Cytochrome P450</fullName>
    </recommendedName>
</protein>
<evidence type="ECO:0000313" key="9">
    <source>
        <dbReference type="EMBL" id="KAF4367203.1"/>
    </source>
</evidence>
<comment type="caution">
    <text evidence="9">The sequence shown here is derived from an EMBL/GenBank/DDBJ whole genome shotgun (WGS) entry which is preliminary data.</text>
</comment>
<dbReference type="GO" id="GO:0006629">
    <property type="term" value="P:lipid metabolic process"/>
    <property type="evidence" value="ECO:0007669"/>
    <property type="project" value="UniProtKB-ARBA"/>
</dbReference>
<dbReference type="Proteomes" id="UP000525078">
    <property type="component" value="Unassembled WGS sequence"/>
</dbReference>
<dbReference type="GO" id="GO:0004497">
    <property type="term" value="F:monooxygenase activity"/>
    <property type="evidence" value="ECO:0007669"/>
    <property type="project" value="UniProtKB-KW"/>
</dbReference>
<accession>A0A7J6F902</accession>
<dbReference type="GO" id="GO:0020037">
    <property type="term" value="F:heme binding"/>
    <property type="evidence" value="ECO:0007669"/>
    <property type="project" value="InterPro"/>
</dbReference>
<evidence type="ECO:0000256" key="8">
    <source>
        <dbReference type="SAM" id="Phobius"/>
    </source>
</evidence>
<keyword evidence="4" id="KW-0479">Metal-binding</keyword>
<keyword evidence="3" id="KW-0349">Heme</keyword>
<gene>
    <name evidence="9" type="ORF">F8388_006511</name>
</gene>
<dbReference type="PROSITE" id="PS00086">
    <property type="entry name" value="CYTOCHROME_P450"/>
    <property type="match status" value="2"/>
</dbReference>
<keyword evidence="5" id="KW-0560">Oxidoreductase</keyword>
<organism evidence="9 10">
    <name type="scientific">Cannabis sativa</name>
    <name type="common">Hemp</name>
    <name type="synonym">Marijuana</name>
    <dbReference type="NCBI Taxonomy" id="3483"/>
    <lineage>
        <taxon>Eukaryota</taxon>
        <taxon>Viridiplantae</taxon>
        <taxon>Streptophyta</taxon>
        <taxon>Embryophyta</taxon>
        <taxon>Tracheophyta</taxon>
        <taxon>Spermatophyta</taxon>
        <taxon>Magnoliopsida</taxon>
        <taxon>eudicotyledons</taxon>
        <taxon>Gunneridae</taxon>
        <taxon>Pentapetalae</taxon>
        <taxon>rosids</taxon>
        <taxon>fabids</taxon>
        <taxon>Rosales</taxon>
        <taxon>Cannabaceae</taxon>
        <taxon>Cannabis</taxon>
    </lineage>
</organism>
<dbReference type="PRINTS" id="PR00463">
    <property type="entry name" value="EP450I"/>
</dbReference>
<evidence type="ECO:0000256" key="4">
    <source>
        <dbReference type="ARBA" id="ARBA00022723"/>
    </source>
</evidence>
<evidence type="ECO:0000256" key="7">
    <source>
        <dbReference type="ARBA" id="ARBA00023033"/>
    </source>
</evidence>
<dbReference type="CDD" id="cd11064">
    <property type="entry name" value="CYP86A"/>
    <property type="match status" value="3"/>
</dbReference>
<evidence type="ECO:0008006" key="11">
    <source>
        <dbReference type="Google" id="ProtNLM"/>
    </source>
</evidence>
<feature type="transmembrane region" description="Helical" evidence="8">
    <location>
        <begin position="6"/>
        <end position="27"/>
    </location>
</feature>
<reference evidence="9 10" key="1">
    <citation type="journal article" date="2020" name="bioRxiv">
        <title>Sequence and annotation of 42 cannabis genomes reveals extensive copy number variation in cannabinoid synthesis and pathogen resistance genes.</title>
        <authorList>
            <person name="Mckernan K.J."/>
            <person name="Helbert Y."/>
            <person name="Kane L.T."/>
            <person name="Ebling H."/>
            <person name="Zhang L."/>
            <person name="Liu B."/>
            <person name="Eaton Z."/>
            <person name="Mclaughlin S."/>
            <person name="Kingan S."/>
            <person name="Baybayan P."/>
            <person name="Concepcion G."/>
            <person name="Jordan M."/>
            <person name="Riva A."/>
            <person name="Barbazuk W."/>
            <person name="Harkins T."/>
        </authorList>
    </citation>
    <scope>NUCLEOTIDE SEQUENCE [LARGE SCALE GENOMIC DNA]</scope>
    <source>
        <strain evidence="10">cv. Jamaican Lion 4</strain>
        <tissue evidence="9">Leaf</tissue>
    </source>
</reference>
<dbReference type="SUPFAM" id="SSF48264">
    <property type="entry name" value="Cytochrome P450"/>
    <property type="match status" value="3"/>
</dbReference>
<dbReference type="GO" id="GO:0016705">
    <property type="term" value="F:oxidoreductase activity, acting on paired donors, with incorporation or reduction of molecular oxygen"/>
    <property type="evidence" value="ECO:0007669"/>
    <property type="project" value="InterPro"/>
</dbReference>
<dbReference type="InterPro" id="IPR017972">
    <property type="entry name" value="Cyt_P450_CS"/>
</dbReference>
<keyword evidence="7" id="KW-0503">Monooxygenase</keyword>
<evidence type="ECO:0000256" key="6">
    <source>
        <dbReference type="ARBA" id="ARBA00023004"/>
    </source>
</evidence>
<sequence length="1464" mass="168141">MDILSIILTFIAVSFLTIILCFSLLLLKIYTGKSIKDPSYPPVNGTVLNELIYFNKLYDYQTQVATKWSTFRLLAPSHSEVYTTDPRNIEHVLKTNFDKYSKGQTNQLVVTDLLGHGIFAVDGDKWKQQRKLASFEFSTRVLRDFSCSVFRENANKLVGAVFGLSGRVFDIQDLFMTCTLDSIFKVGFGVELNCLEGSNKEGSAFMKAFDESNALTFGRFVDPIWELKRYFSIGSEAALKKNIKVIDDFVNQLIKNKRNLLAQNQNCHVKEDILSRFLMESKKDPEQMNDKYLRDIILNFMIAGKDTSANTLSWFFYMLCKNPLIQEKIAQEVRDFVGDKNIKYCVNDFIENINDATLDQMHYLHAALTETLRLYPAVPINGRCADIDDTLPDGFKVKKGDGVYYISYAMGRMPHLWGEDAEEFRPERWLVNGTFQPESPFKFIAFHGGLRICLGKDFAYRQMKILSIALLHFFRFKLADDTKKVTYRTMFTLHIDGELPVCKSIQDPSYPPVNGTVFSQLIYFNKLYDYQTQVATKWSTFRLLAPGHSEVYTTDPRNIEHVLKTNFDKYSKGQTNQLIVTDLLGHGIFAVDGDKWKQQRKLASFEFSTRVLRDFSCSVFRENANKLVGAVSGLSGRVFDIQDLFMRCTLDSIFKVGFGVELNCLEGSNKEGSAFMKAFDESNALTYGRYVDPIWELKRYFSIGSEAALKKNIKVIDDFVNQLIKNKRNLLAQNQDCHVKEDILSRFLMESQKDPEQMNDKYLRDIILNFMIAGKDTSANTLSWFFYMLCKNPLIQEKIAQEIRDFVGDKNIKYSVNDFIENITDAALDQMHYLHAALTETLRLYPVVPINGRCADIDDTLPDGFKVKKGDGVYYISYAMGRMPHLWGEDAEEFRPERWLVNGIFQPESPFKFIAFHGGLRICLGKDFAYRQMKILSIALLRFFRFNKSKLGTGSPIFFNSSMDILSNSVLFSALALVFTLLTVQFLWKNKAKKKYAPVAGTIFNQLLNFKRLHHYMTELAAKHTTYRLLSPFRNEIYTSDPVNVEYILKTNFENYGKGSYNYNILKDLLGDGIFTVDGEKWRHQRKISSYEFSTKILRDFSIRIFGKNAAKLAKILSDAAATNQTIDIQDLSMKATLDSMFQVAFGVELDSMCGSSEEGKKFSIAFDDASAMTLFRYVDILWKIKKFLNIGSEASMKKKTKIINDFVFKIIHTKIELMESSKDKSLMKREDILSRFLKGTENDPIYLRDVILSVIIAGKDTTATTFSWFIYLLCKHPSVQDKVVNELRELANAKKIANFADFAETLSEEVVERMQYLHAAITETLRIYPAVPVDGKICSSDDTLPDGYSVRKGDLVVYQPYAMGRMKCLWGDDADQFRPERWLDENGVFQPQSPFKFTAFQAGPRICLGKEFAYRQLKIFATVLLNYFEFKLSDEKRIAHYRTMITLHIDGGLQVRVLHRNIN</sequence>
<comment type="similarity">
    <text evidence="2">Belongs to the cytochrome P450 family.</text>
</comment>
<dbReference type="GO" id="GO:0005506">
    <property type="term" value="F:iron ion binding"/>
    <property type="evidence" value="ECO:0007669"/>
    <property type="project" value="InterPro"/>
</dbReference>
<name>A0A7J6F902_CANSA</name>